<gene>
    <name evidence="1" type="ORF">SAMN04488554_2696</name>
</gene>
<dbReference type="SUPFAM" id="SSF51197">
    <property type="entry name" value="Clavaminate synthase-like"/>
    <property type="match status" value="1"/>
</dbReference>
<organism evidence="1 2">
    <name type="scientific">Ruania alba</name>
    <dbReference type="NCBI Taxonomy" id="648782"/>
    <lineage>
        <taxon>Bacteria</taxon>
        <taxon>Bacillati</taxon>
        <taxon>Actinomycetota</taxon>
        <taxon>Actinomycetes</taxon>
        <taxon>Micrococcales</taxon>
        <taxon>Ruaniaceae</taxon>
        <taxon>Ruania</taxon>
    </lineage>
</organism>
<keyword evidence="1" id="KW-0560">Oxidoreductase</keyword>
<accession>A0A1H5LA10</accession>
<keyword evidence="2" id="KW-1185">Reference proteome</keyword>
<dbReference type="AlphaFoldDB" id="A0A1H5LA10"/>
<reference evidence="2" key="1">
    <citation type="submission" date="2016-10" db="EMBL/GenBank/DDBJ databases">
        <authorList>
            <person name="Varghese N."/>
            <person name="Submissions S."/>
        </authorList>
    </citation>
    <scope>NUCLEOTIDE SEQUENCE [LARGE SCALE GENOMIC DNA]</scope>
    <source>
        <strain evidence="2">DSM 21368</strain>
    </source>
</reference>
<dbReference type="InterPro" id="IPR008775">
    <property type="entry name" value="Phytyl_CoA_dOase-like"/>
</dbReference>
<dbReference type="RefSeq" id="WP_089775761.1">
    <property type="nucleotide sequence ID" value="NZ_FNTX01000002.1"/>
</dbReference>
<dbReference type="GO" id="GO:0016706">
    <property type="term" value="F:2-oxoglutarate-dependent dioxygenase activity"/>
    <property type="evidence" value="ECO:0007669"/>
    <property type="project" value="UniProtKB-ARBA"/>
</dbReference>
<keyword evidence="1" id="KW-0223">Dioxygenase</keyword>
<dbReference type="PANTHER" id="PTHR40128:SF1">
    <property type="entry name" value="PHYTANOYL-COA HYDROXYLASE"/>
    <property type="match status" value="1"/>
</dbReference>
<dbReference type="Proteomes" id="UP000199220">
    <property type="component" value="Unassembled WGS sequence"/>
</dbReference>
<dbReference type="Pfam" id="PF05721">
    <property type="entry name" value="PhyH"/>
    <property type="match status" value="1"/>
</dbReference>
<dbReference type="STRING" id="648782.SAMN04488554_2696"/>
<proteinExistence type="predicted"/>
<dbReference type="OrthoDB" id="183023at2"/>
<evidence type="ECO:0000313" key="2">
    <source>
        <dbReference type="Proteomes" id="UP000199220"/>
    </source>
</evidence>
<protein>
    <submittedName>
        <fullName evidence="1">Phytanoyl-CoA dioxygenase (PhyH)</fullName>
    </submittedName>
</protein>
<name>A0A1H5LA10_9MICO</name>
<dbReference type="PANTHER" id="PTHR40128">
    <property type="entry name" value="EXPRESSED PROTEIN"/>
    <property type="match status" value="1"/>
</dbReference>
<evidence type="ECO:0000313" key="1">
    <source>
        <dbReference type="EMBL" id="SEE73883.1"/>
    </source>
</evidence>
<dbReference type="Gene3D" id="2.60.120.620">
    <property type="entry name" value="q2cbj1_9rhob like domain"/>
    <property type="match status" value="1"/>
</dbReference>
<dbReference type="EMBL" id="FNTX01000002">
    <property type="protein sequence ID" value="SEE73883.1"/>
    <property type="molecule type" value="Genomic_DNA"/>
</dbReference>
<sequence length="283" mass="32190">MLTSNGYVLDERTDRLGSLAETPETERHDREALWERLRAQGYLLLRQQLPRDQVLAFRDFYFSALAGTGLLDDRTHPSEGIAGTGPSDTATYRQVLFDEIVPSREYQEFCTSPAIGGWFRWLLDADVHLHRRKILRHTRPGENGIGTATQAHYDLVYLREGTDRVLSMWIPLGDCPTTLGGLTYLEGTHHAVMAAEREGRLKRPAASITADLPSLADEYDSRWLVADYGIGDVMVHSAHLIHAALDNVDAGGRMRLSTDIRYQRISEPIDWRWQEHWHDRDGL</sequence>